<proteinExistence type="predicted"/>
<evidence type="ECO:0000313" key="2">
    <source>
        <dbReference type="Proteomes" id="UP000190906"/>
    </source>
</evidence>
<protein>
    <submittedName>
        <fullName evidence="1">TetR family transcriptional regulator</fullName>
    </submittedName>
</protein>
<organism evidence="1 2">
    <name type="scientific">Bacillus cereus</name>
    <dbReference type="NCBI Taxonomy" id="1396"/>
    <lineage>
        <taxon>Bacteria</taxon>
        <taxon>Bacillati</taxon>
        <taxon>Bacillota</taxon>
        <taxon>Bacilli</taxon>
        <taxon>Bacillales</taxon>
        <taxon>Bacillaceae</taxon>
        <taxon>Bacillus</taxon>
        <taxon>Bacillus cereus group</taxon>
    </lineage>
</organism>
<name>A0A1S9T2N8_BACCE</name>
<sequence>MLKPNNIIICTRKPRSVLTDETYIKSCESFVQLKHEIKKYMTYYNHSCYQ</sequence>
<accession>A0A1S9T2N8</accession>
<dbReference type="EMBL" id="MUAJ01000115">
    <property type="protein sequence ID" value="OOR03921.1"/>
    <property type="molecule type" value="Genomic_DNA"/>
</dbReference>
<dbReference type="AlphaFoldDB" id="A0A1S9T2N8"/>
<comment type="caution">
    <text evidence="1">The sequence shown here is derived from an EMBL/GenBank/DDBJ whole genome shotgun (WGS) entry which is preliminary data.</text>
</comment>
<dbReference type="Proteomes" id="UP000190906">
    <property type="component" value="Unassembled WGS sequence"/>
</dbReference>
<gene>
    <name evidence="1" type="ORF">BW897_32225</name>
</gene>
<reference evidence="1 2" key="1">
    <citation type="submission" date="2017-01" db="EMBL/GenBank/DDBJ databases">
        <title>Bacillus cereus isolates.</title>
        <authorList>
            <person name="Beno S.M."/>
        </authorList>
    </citation>
    <scope>NUCLEOTIDE SEQUENCE [LARGE SCALE GENOMIC DNA]</scope>
    <source>
        <strain evidence="1 2">FSL H8-0485</strain>
    </source>
</reference>
<evidence type="ECO:0000313" key="1">
    <source>
        <dbReference type="EMBL" id="OOR03921.1"/>
    </source>
</evidence>